<name>H0XIP1_OTOGA</name>
<dbReference type="PROSITE" id="PS50262">
    <property type="entry name" value="G_PROTEIN_RECEP_F1_2"/>
    <property type="match status" value="1"/>
</dbReference>
<keyword evidence="15" id="KW-1185">Reference proteome</keyword>
<dbReference type="OMA" id="MSINACC"/>
<dbReference type="EMBL" id="AAQR03125741">
    <property type="status" value="NOT_ANNOTATED_CDS"/>
    <property type="molecule type" value="Genomic_DNA"/>
</dbReference>
<dbReference type="GO" id="GO:0019236">
    <property type="term" value="P:response to pheromone"/>
    <property type="evidence" value="ECO:0007669"/>
    <property type="project" value="UniProtKB-KW"/>
</dbReference>
<dbReference type="GO" id="GO:0005886">
    <property type="term" value="C:plasma membrane"/>
    <property type="evidence" value="ECO:0007669"/>
    <property type="project" value="UniProtKB-SubCell"/>
</dbReference>
<evidence type="ECO:0000256" key="4">
    <source>
        <dbReference type="ARBA" id="ARBA00022475"/>
    </source>
</evidence>
<dbReference type="GO" id="GO:0016503">
    <property type="term" value="F:pheromone receptor activity"/>
    <property type="evidence" value="ECO:0007669"/>
    <property type="project" value="InterPro"/>
</dbReference>
<dbReference type="Ensembl" id="ENSOGAT00000032640.1">
    <property type="protein sequence ID" value="ENSOGAP00000015981.1"/>
    <property type="gene ID" value="ENSOGAG00000031349.1"/>
</dbReference>
<dbReference type="Pfam" id="PF03402">
    <property type="entry name" value="V1R"/>
    <property type="match status" value="1"/>
</dbReference>
<evidence type="ECO:0000256" key="11">
    <source>
        <dbReference type="ARBA" id="ARBA00023224"/>
    </source>
</evidence>
<evidence type="ECO:0000259" key="13">
    <source>
        <dbReference type="PROSITE" id="PS50262"/>
    </source>
</evidence>
<keyword evidence="10 12" id="KW-0675">Receptor</keyword>
<evidence type="ECO:0000256" key="3">
    <source>
        <dbReference type="ARBA" id="ARBA00010663"/>
    </source>
</evidence>
<feature type="transmembrane region" description="Helical" evidence="12">
    <location>
        <begin position="203"/>
        <end position="231"/>
    </location>
</feature>
<evidence type="ECO:0000256" key="7">
    <source>
        <dbReference type="ARBA" id="ARBA00022989"/>
    </source>
</evidence>
<dbReference type="InterPro" id="IPR004072">
    <property type="entry name" value="Vmron_rcpt_1"/>
</dbReference>
<evidence type="ECO:0000256" key="2">
    <source>
        <dbReference type="ARBA" id="ARBA00004651"/>
    </source>
</evidence>
<dbReference type="SUPFAM" id="SSF81321">
    <property type="entry name" value="Family A G protein-coupled receptor-like"/>
    <property type="match status" value="1"/>
</dbReference>
<proteinExistence type="inferred from homology"/>
<feature type="transmembrane region" description="Helical" evidence="12">
    <location>
        <begin position="71"/>
        <end position="93"/>
    </location>
</feature>
<reference evidence="15" key="1">
    <citation type="submission" date="2011-03" db="EMBL/GenBank/DDBJ databases">
        <title>Version 3 of the genome sequence of Otolemur garnettii (Bushbaby).</title>
        <authorList>
            <consortium name="The Broad Institute Genome Sequencing Platform"/>
            <person name="Di Palma F."/>
            <person name="Johnson J."/>
            <person name="Lander E.S."/>
            <person name="Lindblad-Toh K."/>
            <person name="Jaffe D.B."/>
            <person name="Gnerre S."/>
            <person name="MacCallum I."/>
            <person name="Przybylski D."/>
            <person name="Ribeiro F.J."/>
            <person name="Burton J.N."/>
            <person name="Walker B.J."/>
            <person name="Sharpe T."/>
            <person name="Hall G."/>
        </authorList>
    </citation>
    <scope>NUCLEOTIDE SEQUENCE [LARGE SCALE GENOMIC DNA]</scope>
</reference>
<evidence type="ECO:0000313" key="14">
    <source>
        <dbReference type="Ensembl" id="ENSOGAP00000015981.1"/>
    </source>
</evidence>
<feature type="transmembrane region" description="Helical" evidence="12">
    <location>
        <begin position="113"/>
        <end position="133"/>
    </location>
</feature>
<comment type="function">
    <text evidence="1">Putative pheromone receptor.</text>
</comment>
<keyword evidence="6 12" id="KW-0812">Transmembrane</keyword>
<reference evidence="14" key="3">
    <citation type="submission" date="2025-09" db="UniProtKB">
        <authorList>
            <consortium name="Ensembl"/>
        </authorList>
    </citation>
    <scope>IDENTIFICATION</scope>
</reference>
<keyword evidence="5 12" id="KW-0589">Pheromone response</keyword>
<dbReference type="FunFam" id="1.20.1070.10:FF:000051">
    <property type="entry name" value="Vomeronasal type-1 receptor"/>
    <property type="match status" value="1"/>
</dbReference>
<keyword evidence="4 12" id="KW-1003">Cell membrane</keyword>
<dbReference type="PANTHER" id="PTHR24062">
    <property type="entry name" value="VOMERONASAL TYPE-1 RECEPTOR"/>
    <property type="match status" value="1"/>
</dbReference>
<reference evidence="14" key="2">
    <citation type="submission" date="2025-08" db="UniProtKB">
        <authorList>
            <consortium name="Ensembl"/>
        </authorList>
    </citation>
    <scope>IDENTIFICATION</scope>
</reference>
<evidence type="ECO:0000256" key="12">
    <source>
        <dbReference type="RuleBase" id="RU364061"/>
    </source>
</evidence>
<dbReference type="Proteomes" id="UP000005225">
    <property type="component" value="Unassembled WGS sequence"/>
</dbReference>
<evidence type="ECO:0000313" key="15">
    <source>
        <dbReference type="Proteomes" id="UP000005225"/>
    </source>
</evidence>
<dbReference type="Gene3D" id="1.20.1070.10">
    <property type="entry name" value="Rhodopsin 7-helix transmembrane proteins"/>
    <property type="match status" value="1"/>
</dbReference>
<evidence type="ECO:0000256" key="5">
    <source>
        <dbReference type="ARBA" id="ARBA00022507"/>
    </source>
</evidence>
<accession>H0XIP1</accession>
<dbReference type="InterPro" id="IPR017452">
    <property type="entry name" value="GPCR_Rhodpsn_7TM"/>
</dbReference>
<comment type="subcellular location">
    <subcellularLocation>
        <location evidence="2 12">Cell membrane</location>
        <topology evidence="2 12">Multi-pass membrane protein</topology>
    </subcellularLocation>
</comment>
<feature type="transmembrane region" description="Helical" evidence="12">
    <location>
        <begin position="36"/>
        <end position="59"/>
    </location>
</feature>
<organism evidence="14 15">
    <name type="scientific">Otolemur garnettii</name>
    <name type="common">Small-eared galago</name>
    <name type="synonym">Garnett's greater bushbaby</name>
    <dbReference type="NCBI Taxonomy" id="30611"/>
    <lineage>
        <taxon>Eukaryota</taxon>
        <taxon>Metazoa</taxon>
        <taxon>Chordata</taxon>
        <taxon>Craniata</taxon>
        <taxon>Vertebrata</taxon>
        <taxon>Euteleostomi</taxon>
        <taxon>Mammalia</taxon>
        <taxon>Eutheria</taxon>
        <taxon>Euarchontoglires</taxon>
        <taxon>Primates</taxon>
        <taxon>Strepsirrhini</taxon>
        <taxon>Lorisiformes</taxon>
        <taxon>Galagidae</taxon>
        <taxon>Otolemur</taxon>
    </lineage>
</organism>
<keyword evidence="9 12" id="KW-0472">Membrane</keyword>
<dbReference type="InParanoid" id="H0XIP1"/>
<evidence type="ECO:0000256" key="8">
    <source>
        <dbReference type="ARBA" id="ARBA00023040"/>
    </source>
</evidence>
<keyword evidence="11 12" id="KW-0807">Transducer</keyword>
<evidence type="ECO:0000256" key="10">
    <source>
        <dbReference type="ARBA" id="ARBA00023170"/>
    </source>
</evidence>
<evidence type="ECO:0000256" key="6">
    <source>
        <dbReference type="ARBA" id="ARBA00022692"/>
    </source>
</evidence>
<dbReference type="GeneTree" id="ENSGT01030000234553"/>
<keyword evidence="8 12" id="KW-0297">G-protein coupled receptor</keyword>
<dbReference type="GO" id="GO:0007606">
    <property type="term" value="P:sensory perception of chemical stimulus"/>
    <property type="evidence" value="ECO:0007669"/>
    <property type="project" value="UniProtKB-ARBA"/>
</dbReference>
<comment type="similarity">
    <text evidence="3 12">Belongs to the G-protein coupled receptor 1 family.</text>
</comment>
<dbReference type="AlphaFoldDB" id="H0XIP1"/>
<feature type="transmembrane region" description="Helical" evidence="12">
    <location>
        <begin position="259"/>
        <end position="283"/>
    </location>
</feature>
<dbReference type="eggNOG" id="ENOG502SNRJ">
    <property type="taxonomic scope" value="Eukaryota"/>
</dbReference>
<protein>
    <recommendedName>
        <fullName evidence="12">Vomeronasal type-1 receptor</fullName>
    </recommendedName>
</protein>
<dbReference type="HOGENOM" id="CLU_058641_0_0_1"/>
<dbReference type="PRINTS" id="PR01534">
    <property type="entry name" value="VOMERONASL1R"/>
</dbReference>
<dbReference type="CDD" id="cd13949">
    <property type="entry name" value="7tm_V1R_pheromone"/>
    <property type="match status" value="1"/>
</dbReference>
<evidence type="ECO:0000256" key="9">
    <source>
        <dbReference type="ARBA" id="ARBA00023136"/>
    </source>
</evidence>
<keyword evidence="7 12" id="KW-1133">Transmembrane helix</keyword>
<evidence type="ECO:0000256" key="1">
    <source>
        <dbReference type="ARBA" id="ARBA00003878"/>
    </source>
</evidence>
<feature type="transmembrane region" description="Helical" evidence="12">
    <location>
        <begin position="289"/>
        <end position="308"/>
    </location>
</feature>
<sequence>KEFVLLFSSDIYYILFSLINMNENKFYMFIVIKNTFFSEVGIGILANAVLLLFHILTFILEHRLKPTDLTIGHLALIHLFMLLTVGFMATGIFGSYNFWNDIKCKTIIYLYRLMRALSISTTCLLSVLQAITLSPRSSCLAKFKHNLSHHSQCGFLFLWVFNMSISGRFLLSTSATPNVTSDGLMFVTESCHLWPSNYFLKKIFFTLLTFRDVFLIGLMAFSSGYMVTLLYRHKRQSQHLYSTNLSPKASPEQRATKTILLLMGFFVVMYFLDCIFSSTMLWYNDPVRLCVQILVGNGYAAISPLVLISTKKEITVIKSILGRSIIV</sequence>
<feature type="domain" description="G-protein coupled receptors family 1 profile" evidence="13">
    <location>
        <begin position="46"/>
        <end position="307"/>
    </location>
</feature>